<keyword evidence="1" id="KW-0472">Membrane</keyword>
<keyword evidence="1" id="KW-0812">Transmembrane</keyword>
<proteinExistence type="predicted"/>
<dbReference type="GO" id="GO:0009306">
    <property type="term" value="P:protein secretion"/>
    <property type="evidence" value="ECO:0007669"/>
    <property type="project" value="InterPro"/>
</dbReference>
<keyword evidence="1" id="KW-1133">Transmembrane helix</keyword>
<evidence type="ECO:0008006" key="4">
    <source>
        <dbReference type="Google" id="ProtNLM"/>
    </source>
</evidence>
<dbReference type="AlphaFoldDB" id="A0A5C6X9J4"/>
<dbReference type="EMBL" id="VOSL01000054">
    <property type="protein sequence ID" value="TXD34691.1"/>
    <property type="molecule type" value="Genomic_DNA"/>
</dbReference>
<organism evidence="2 3">
    <name type="scientific">Lujinxingia vulgaris</name>
    <dbReference type="NCBI Taxonomy" id="2600176"/>
    <lineage>
        <taxon>Bacteria</taxon>
        <taxon>Deltaproteobacteria</taxon>
        <taxon>Bradymonadales</taxon>
        <taxon>Lujinxingiaceae</taxon>
        <taxon>Lujinxingia</taxon>
    </lineage>
</organism>
<reference evidence="2 3" key="1">
    <citation type="submission" date="2019-08" db="EMBL/GenBank/DDBJ databases">
        <title>Bradymonadales sp. TMQ2.</title>
        <authorList>
            <person name="Liang Q."/>
        </authorList>
    </citation>
    <scope>NUCLEOTIDE SEQUENCE [LARGE SCALE GENOMIC DNA]</scope>
    <source>
        <strain evidence="2 3">TMQ2</strain>
    </source>
</reference>
<feature type="transmembrane region" description="Helical" evidence="1">
    <location>
        <begin position="31"/>
        <end position="52"/>
    </location>
</feature>
<dbReference type="RefSeq" id="WP_146975171.1">
    <property type="nucleotide sequence ID" value="NZ_VOSL01000054.1"/>
</dbReference>
<dbReference type="GO" id="GO:0016020">
    <property type="term" value="C:membrane"/>
    <property type="evidence" value="ECO:0007669"/>
    <property type="project" value="InterPro"/>
</dbReference>
<dbReference type="SUPFAM" id="SSF158544">
    <property type="entry name" value="GspK insert domain-like"/>
    <property type="match status" value="1"/>
</dbReference>
<comment type="caution">
    <text evidence="2">The sequence shown here is derived from an EMBL/GenBank/DDBJ whole genome shotgun (WGS) entry which is preliminary data.</text>
</comment>
<evidence type="ECO:0000313" key="2">
    <source>
        <dbReference type="EMBL" id="TXD34691.1"/>
    </source>
</evidence>
<evidence type="ECO:0000256" key="1">
    <source>
        <dbReference type="SAM" id="Phobius"/>
    </source>
</evidence>
<protein>
    <recommendedName>
        <fullName evidence="4">General secretion pathway protein GspK</fullName>
    </recommendedName>
</protein>
<dbReference type="OrthoDB" id="5491068at2"/>
<dbReference type="Proteomes" id="UP000321046">
    <property type="component" value="Unassembled WGS sequence"/>
</dbReference>
<dbReference type="InterPro" id="IPR005628">
    <property type="entry name" value="GspK"/>
</dbReference>
<dbReference type="PANTHER" id="PTHR38831:SF2">
    <property type="entry name" value="TYPE II SECRETION SYSTEM PROTEIN K"/>
    <property type="match status" value="1"/>
</dbReference>
<gene>
    <name evidence="2" type="ORF">FRC96_13850</name>
</gene>
<dbReference type="Gene3D" id="1.10.40.60">
    <property type="entry name" value="EpsJ-like"/>
    <property type="match status" value="1"/>
</dbReference>
<dbReference type="InterPro" id="IPR038072">
    <property type="entry name" value="GspK_central_sf"/>
</dbReference>
<accession>A0A5C6X9J4</accession>
<evidence type="ECO:0000313" key="3">
    <source>
        <dbReference type="Proteomes" id="UP000321046"/>
    </source>
</evidence>
<sequence>MLRAIAIITRALLGELDRPVVSPLTGRPRGVALMVVLVTLAILSTAVVEFAYSARVNTAMATNERDKLKSYYLAKSGMNLSRLLLSFQYALQDESRETDDEMGQMIGRAMRRSNFQLYQYMDILLGPFNSGRVEIPLASIDLSAMGVNGFGEFTGNFDVEVTPEEGRIDINGFANEEIDEGDLLLLCAMMLDTRYDSIFEVKDENGETMNRARVMERLIDFVDLDEEQISLGEDCTIEGSGGDEQRPYDRIDSEIEPRNARLTHVEEMYRILGVSETFMEVFGEAFTVYGVNRPNPNVASFPVFYAILCQNLELEGVDSQGQGLGSLCANNPTVSQQVMYFAMALDGVRAFFENPLSMFMAYVGSSESRLLPSAEVGQPVAYLRVSQLPEYIDDFKENPQIMAQFISYSPTYQLMVLENPQMAIEPLAPAFPAWLVSFNRQGLMRSISTNQSTIYRIVSTGTYGSSKAEIEAVVDFGKTQRRTPDERLLEEQEDDSEEVSELRTALREQREEMARGRVLYWRLR</sequence>
<name>A0A5C6X9J4_9DELT</name>
<dbReference type="PANTHER" id="PTHR38831">
    <property type="entry name" value="TYPE II SECRETION SYSTEM PROTEIN K"/>
    <property type="match status" value="1"/>
</dbReference>